<organism evidence="8 9">
    <name type="scientific">Leptospira weilii str. 2006001853</name>
    <dbReference type="NCBI Taxonomy" id="1001589"/>
    <lineage>
        <taxon>Bacteria</taxon>
        <taxon>Pseudomonadati</taxon>
        <taxon>Spirochaetota</taxon>
        <taxon>Spirochaetia</taxon>
        <taxon>Leptospirales</taxon>
        <taxon>Leptospiraceae</taxon>
        <taxon>Leptospira</taxon>
    </lineage>
</organism>
<name>A0A828Z0B6_9LEPT</name>
<comment type="catalytic activity">
    <reaction evidence="7">
        <text>a 2'-deoxycytidine in DNA + S-adenosyl-L-methionine = an N(4)-methyl-2'-deoxycytidine in DNA + S-adenosyl-L-homocysteine + H(+)</text>
        <dbReference type="Rhea" id="RHEA:16857"/>
        <dbReference type="Rhea" id="RHEA-COMP:11369"/>
        <dbReference type="Rhea" id="RHEA-COMP:13674"/>
        <dbReference type="ChEBI" id="CHEBI:15378"/>
        <dbReference type="ChEBI" id="CHEBI:57856"/>
        <dbReference type="ChEBI" id="CHEBI:59789"/>
        <dbReference type="ChEBI" id="CHEBI:85452"/>
        <dbReference type="ChEBI" id="CHEBI:137933"/>
        <dbReference type="EC" id="2.1.1.113"/>
    </reaction>
</comment>
<evidence type="ECO:0000313" key="9">
    <source>
        <dbReference type="Proteomes" id="UP000001338"/>
    </source>
</evidence>
<dbReference type="GO" id="GO:0003677">
    <property type="term" value="F:DNA binding"/>
    <property type="evidence" value="ECO:0007669"/>
    <property type="project" value="InterPro"/>
</dbReference>
<dbReference type="EMBL" id="AFLV02000055">
    <property type="protein sequence ID" value="EKR63769.1"/>
    <property type="molecule type" value="Genomic_DNA"/>
</dbReference>
<keyword evidence="5" id="KW-0949">S-adenosyl-L-methionine</keyword>
<evidence type="ECO:0000313" key="8">
    <source>
        <dbReference type="EMBL" id="EKR63769.1"/>
    </source>
</evidence>
<sequence>MIMIEDVSKFNFETVKIDPFWNLGSERELKAHRIHSYPAKFPAFIATKAFEFARSQNQNLDKVADIFCGCGTTAFEAARSGIDFWGCDINPVATMIAKAKSQKYQTYRLNKYKNEILKQAKSIPFNKVEMINNERLRYWHTKKTLFELSRLKQAIHFCVPENSNYRLFFICAFSNILKASSLWLTKSIKPQLDKTKKTKNILFLYNEQCDFMIQANDESGTLSNSKIDIQTGNFLNENVSFPKVDLVVTSPPYVTSYEYADLHQLSSMWLDFATDYRILRNGSIGSLQHDYNFNSEWKNLNESGTKIVSKLIYQNKRKAKSVAKYFLDMQKVALKSYEILNKKGIAFFVIGNTEYKKVRIDNALHLAQSLNQAGFKKILTSKRKISKKILTPYRDKGGRFTTDSAGRRVYSEEFILIGIKG</sequence>
<protein>
    <recommendedName>
        <fullName evidence="2">site-specific DNA-methyltransferase (cytosine-N(4)-specific)</fullName>
        <ecNumber evidence="2">2.1.1.113</ecNumber>
    </recommendedName>
</protein>
<evidence type="ECO:0000256" key="6">
    <source>
        <dbReference type="ARBA" id="ARBA00022747"/>
    </source>
</evidence>
<gene>
    <name evidence="8" type="ORF">LEP1GSC036_0943</name>
</gene>
<reference evidence="8 9" key="1">
    <citation type="submission" date="2012-10" db="EMBL/GenBank/DDBJ databases">
        <authorList>
            <person name="Harkins D.M."/>
            <person name="Durkin A.S."/>
            <person name="Brinkac L.M."/>
            <person name="Haft D.H."/>
            <person name="Selengut J.D."/>
            <person name="Sanka R."/>
            <person name="DePew J."/>
            <person name="Purushe J."/>
            <person name="Whelen A.C."/>
            <person name="Vinetz J.M."/>
            <person name="Sutton G.G."/>
            <person name="Nierman W.C."/>
            <person name="Fouts D.E."/>
        </authorList>
    </citation>
    <scope>NUCLEOTIDE SEQUENCE [LARGE SCALE GENOMIC DNA]</scope>
    <source>
        <strain evidence="8 9">2006001853</strain>
    </source>
</reference>
<dbReference type="EC" id="2.1.1.113" evidence="2"/>
<dbReference type="PROSITE" id="PS00093">
    <property type="entry name" value="N4_MTASE"/>
    <property type="match status" value="1"/>
</dbReference>
<dbReference type="GO" id="GO:0009307">
    <property type="term" value="P:DNA restriction-modification system"/>
    <property type="evidence" value="ECO:0007669"/>
    <property type="project" value="UniProtKB-KW"/>
</dbReference>
<keyword evidence="4 8" id="KW-0808">Transferase</keyword>
<dbReference type="InterPro" id="IPR017985">
    <property type="entry name" value="MeTrfase_CN4_CS"/>
</dbReference>
<dbReference type="SUPFAM" id="SSF53335">
    <property type="entry name" value="S-adenosyl-L-methionine-dependent methyltransferases"/>
    <property type="match status" value="1"/>
</dbReference>
<evidence type="ECO:0000256" key="2">
    <source>
        <dbReference type="ARBA" id="ARBA00012185"/>
    </source>
</evidence>
<comment type="similarity">
    <text evidence="1">Belongs to the N(4)/N(6)-methyltransferase family. N(4) subfamily.</text>
</comment>
<evidence type="ECO:0000256" key="3">
    <source>
        <dbReference type="ARBA" id="ARBA00022603"/>
    </source>
</evidence>
<dbReference type="RefSeq" id="WP_004498001.1">
    <property type="nucleotide sequence ID" value="NZ_AFLV02000055.1"/>
</dbReference>
<dbReference type="GO" id="GO:0015667">
    <property type="term" value="F:site-specific DNA-methyltransferase (cytosine-N4-specific) activity"/>
    <property type="evidence" value="ECO:0007669"/>
    <property type="project" value="UniProtKB-EC"/>
</dbReference>
<dbReference type="Gene3D" id="3.40.50.150">
    <property type="entry name" value="Vaccinia Virus protein VP39"/>
    <property type="match status" value="2"/>
</dbReference>
<keyword evidence="3 8" id="KW-0489">Methyltransferase</keyword>
<dbReference type="Proteomes" id="UP000001338">
    <property type="component" value="Unassembled WGS sequence"/>
</dbReference>
<evidence type="ECO:0000256" key="7">
    <source>
        <dbReference type="ARBA" id="ARBA00049120"/>
    </source>
</evidence>
<dbReference type="InterPro" id="IPR029063">
    <property type="entry name" value="SAM-dependent_MTases_sf"/>
</dbReference>
<evidence type="ECO:0000256" key="1">
    <source>
        <dbReference type="ARBA" id="ARBA00010203"/>
    </source>
</evidence>
<keyword evidence="6" id="KW-0680">Restriction system</keyword>
<dbReference type="CDD" id="cd02440">
    <property type="entry name" value="AdoMet_MTases"/>
    <property type="match status" value="1"/>
</dbReference>
<proteinExistence type="inferred from homology"/>
<dbReference type="GO" id="GO:0032259">
    <property type="term" value="P:methylation"/>
    <property type="evidence" value="ECO:0007669"/>
    <property type="project" value="UniProtKB-KW"/>
</dbReference>
<evidence type="ECO:0000256" key="5">
    <source>
        <dbReference type="ARBA" id="ARBA00022691"/>
    </source>
</evidence>
<comment type="caution">
    <text evidence="8">The sequence shown here is derived from an EMBL/GenBank/DDBJ whole genome shotgun (WGS) entry which is preliminary data.</text>
</comment>
<dbReference type="AlphaFoldDB" id="A0A828Z0B6"/>
<accession>A0A828Z0B6</accession>
<evidence type="ECO:0000256" key="4">
    <source>
        <dbReference type="ARBA" id="ARBA00022679"/>
    </source>
</evidence>